<dbReference type="EMBL" id="JBITYG010000002">
    <property type="protein sequence ID" value="MFI9100856.1"/>
    <property type="molecule type" value="Genomic_DNA"/>
</dbReference>
<keyword evidence="1" id="KW-0812">Transmembrane</keyword>
<keyword evidence="3" id="KW-1185">Reference proteome</keyword>
<feature type="transmembrane region" description="Helical" evidence="1">
    <location>
        <begin position="38"/>
        <end position="57"/>
    </location>
</feature>
<dbReference type="Proteomes" id="UP001614394">
    <property type="component" value="Unassembled WGS sequence"/>
</dbReference>
<comment type="caution">
    <text evidence="2">The sequence shown here is derived from an EMBL/GenBank/DDBJ whole genome shotgun (WGS) entry which is preliminary data.</text>
</comment>
<keyword evidence="1" id="KW-1133">Transmembrane helix</keyword>
<organism evidence="2 3">
    <name type="scientific">Streptomyces fildesensis</name>
    <dbReference type="NCBI Taxonomy" id="375757"/>
    <lineage>
        <taxon>Bacteria</taxon>
        <taxon>Bacillati</taxon>
        <taxon>Actinomycetota</taxon>
        <taxon>Actinomycetes</taxon>
        <taxon>Kitasatosporales</taxon>
        <taxon>Streptomycetaceae</taxon>
        <taxon>Streptomyces</taxon>
    </lineage>
</organism>
<evidence type="ECO:0000313" key="3">
    <source>
        <dbReference type="Proteomes" id="UP001614394"/>
    </source>
</evidence>
<feature type="transmembrane region" description="Helical" evidence="1">
    <location>
        <begin position="302"/>
        <end position="324"/>
    </location>
</feature>
<feature type="transmembrane region" description="Helical" evidence="1">
    <location>
        <begin position="256"/>
        <end position="282"/>
    </location>
</feature>
<evidence type="ECO:0000256" key="1">
    <source>
        <dbReference type="SAM" id="Phobius"/>
    </source>
</evidence>
<gene>
    <name evidence="2" type="ORF">ACIGXA_10035</name>
</gene>
<proteinExistence type="predicted"/>
<keyword evidence="1" id="KW-0472">Membrane</keyword>
<dbReference type="RefSeq" id="WP_399646549.1">
    <property type="nucleotide sequence ID" value="NZ_JBITYG010000002.1"/>
</dbReference>
<feature type="transmembrane region" description="Helical" evidence="1">
    <location>
        <begin position="166"/>
        <end position="186"/>
    </location>
</feature>
<feature type="transmembrane region" description="Helical" evidence="1">
    <location>
        <begin position="69"/>
        <end position="88"/>
    </location>
</feature>
<accession>A0ABW8C616</accession>
<feature type="transmembrane region" description="Helical" evidence="1">
    <location>
        <begin position="108"/>
        <end position="127"/>
    </location>
</feature>
<evidence type="ECO:0000313" key="2">
    <source>
        <dbReference type="EMBL" id="MFI9100856.1"/>
    </source>
</evidence>
<feature type="transmembrane region" description="Helical" evidence="1">
    <location>
        <begin position="206"/>
        <end position="235"/>
    </location>
</feature>
<sequence length="346" mass="36167">MWAPFAVVVWSGAYALVEVVWAATGTTVPWKPHEAIASPVLLLFGALAVLGGAAGLASTRTLSRFGRGAVALTLIAVIPVFAVGMASVPEYFVTLASLSGVESVTGLTWVLLNAAGTGLLVMVALSYRRRLAGRCRRCAQRHAGDQFGPLVHPEATVASARTRTMVYLFMCGLLPWAGVKTIWTLGGDALGVTAEGWRKVNSGDSAVARALSSVGIDVTVLASALGIFLLLGLLYPWGQVFPRWTLPLSGRRVPRMLPLLPAWVIAAGLSLYGSMLVVYAPLSALGIAPHVKPSAPFTSQAGITWMVLFGGLAFSGLGFGLIVAARSYAARTRPVCVAGQEVVAPS</sequence>
<protein>
    <submittedName>
        <fullName evidence="2">Uncharacterized protein</fullName>
    </submittedName>
</protein>
<name>A0ABW8C616_9ACTN</name>
<reference evidence="2 3" key="1">
    <citation type="submission" date="2024-10" db="EMBL/GenBank/DDBJ databases">
        <title>The Natural Products Discovery Center: Release of the First 8490 Sequenced Strains for Exploring Actinobacteria Biosynthetic Diversity.</title>
        <authorList>
            <person name="Kalkreuter E."/>
            <person name="Kautsar S.A."/>
            <person name="Yang D."/>
            <person name="Bader C.D."/>
            <person name="Teijaro C.N."/>
            <person name="Fluegel L."/>
            <person name="Davis C.M."/>
            <person name="Simpson J.R."/>
            <person name="Lauterbach L."/>
            <person name="Steele A.D."/>
            <person name="Gui C."/>
            <person name="Meng S."/>
            <person name="Li G."/>
            <person name="Viehrig K."/>
            <person name="Ye F."/>
            <person name="Su P."/>
            <person name="Kiefer A.F."/>
            <person name="Nichols A."/>
            <person name="Cepeda A.J."/>
            <person name="Yan W."/>
            <person name="Fan B."/>
            <person name="Jiang Y."/>
            <person name="Adhikari A."/>
            <person name="Zheng C.-J."/>
            <person name="Schuster L."/>
            <person name="Cowan T.M."/>
            <person name="Smanski M.J."/>
            <person name="Chevrette M.G."/>
            <person name="De Carvalho L.P.S."/>
            <person name="Shen B."/>
        </authorList>
    </citation>
    <scope>NUCLEOTIDE SEQUENCE [LARGE SCALE GENOMIC DNA]</scope>
    <source>
        <strain evidence="2 3">NPDC053399</strain>
    </source>
</reference>